<proteinExistence type="predicted"/>
<dbReference type="AlphaFoldDB" id="A0A1W1CT06"/>
<organism evidence="4">
    <name type="scientific">hydrothermal vent metagenome</name>
    <dbReference type="NCBI Taxonomy" id="652676"/>
    <lineage>
        <taxon>unclassified sequences</taxon>
        <taxon>metagenomes</taxon>
        <taxon>ecological metagenomes</taxon>
    </lineage>
</organism>
<gene>
    <name evidence="4" type="ORF">MNB_SM-6-1071</name>
</gene>
<dbReference type="GO" id="GO:0005886">
    <property type="term" value="C:plasma membrane"/>
    <property type="evidence" value="ECO:0007669"/>
    <property type="project" value="TreeGrafter"/>
</dbReference>
<sequence>MIQKKVRLGDLLIQNNYITEEQLQEALKKQKALNYTKKLGEIFISEGYVTQKDLLKMLSKQLDIEFVDLYGENIDFNTLAAKYPLAILQSANAIPFKEDEDFVHVATSDPLNYDALETLERMISLKPIKIYLAYNDDIGVIFHRIEVLQVTKEIIAEVKKELTTEGLKKEDENSAIMKLILFIAKDAISKRASDIHIEPDEKEMIVRSRVDGMLHENFVFDKEIYNALSSRIKLLGNLDISEKRVPQDGRFTLMINNKNYDFRLSTTPTIFGESIVMRILDREKVLLRLEDLGFEDENLEAFNNLIHSPNGIVLITGPTGSGKTTTLYAALNEIKNITNKVMTAEDPVEYRLPLVQQIQVNEKTGLTFAVAVKSFLRQDPDVILIGEVRDYETLNSASQAALTGHLVFSTLHTNDAPGAIPRMIQMGLKPYLIADALVGIVGQRLVRKICPYCKQEIKPSKAQLAKINAYLPEEDVKFYTGQGCSKCDFTGYYNRTMISEILTIDTQLTKMISENANKVAIGEYAQEANLYKPMIIDGVKKAIQGVTSIEEVLRVTKNR</sequence>
<dbReference type="FunFam" id="3.40.50.300:FF:000398">
    <property type="entry name" value="Type IV pilus assembly ATPase PilB"/>
    <property type="match status" value="1"/>
</dbReference>
<dbReference type="InterPro" id="IPR001482">
    <property type="entry name" value="T2SS/T4SS_dom"/>
</dbReference>
<feature type="domain" description="Bacterial type II secretion system protein E" evidence="3">
    <location>
        <begin position="376"/>
        <end position="390"/>
    </location>
</feature>
<dbReference type="PANTHER" id="PTHR30258">
    <property type="entry name" value="TYPE II SECRETION SYSTEM PROTEIN GSPE-RELATED"/>
    <property type="match status" value="1"/>
</dbReference>
<dbReference type="Gene3D" id="3.30.450.90">
    <property type="match status" value="1"/>
</dbReference>
<dbReference type="InterPro" id="IPR037257">
    <property type="entry name" value="T2SS_E_N_sf"/>
</dbReference>
<keyword evidence="2" id="KW-0067">ATP-binding</keyword>
<reference evidence="4" key="1">
    <citation type="submission" date="2016-10" db="EMBL/GenBank/DDBJ databases">
        <authorList>
            <person name="de Groot N.N."/>
        </authorList>
    </citation>
    <scope>NUCLEOTIDE SEQUENCE</scope>
</reference>
<dbReference type="SUPFAM" id="SSF52540">
    <property type="entry name" value="P-loop containing nucleoside triphosphate hydrolases"/>
    <property type="match status" value="1"/>
</dbReference>
<dbReference type="PANTHER" id="PTHR30258:SF1">
    <property type="entry name" value="PROTEIN TRANSPORT PROTEIN HOFB HOMOLOG"/>
    <property type="match status" value="1"/>
</dbReference>
<dbReference type="PROSITE" id="PS00662">
    <property type="entry name" value="T2SP_E"/>
    <property type="match status" value="1"/>
</dbReference>
<evidence type="ECO:0000259" key="3">
    <source>
        <dbReference type="PROSITE" id="PS00662"/>
    </source>
</evidence>
<evidence type="ECO:0000313" key="4">
    <source>
        <dbReference type="EMBL" id="SFV68899.1"/>
    </source>
</evidence>
<dbReference type="Gene3D" id="3.30.300.160">
    <property type="entry name" value="Type II secretion system, protein E, N-terminal domain"/>
    <property type="match status" value="1"/>
</dbReference>
<dbReference type="SUPFAM" id="SSF160246">
    <property type="entry name" value="EspE N-terminal domain-like"/>
    <property type="match status" value="1"/>
</dbReference>
<evidence type="ECO:0000256" key="1">
    <source>
        <dbReference type="ARBA" id="ARBA00022741"/>
    </source>
</evidence>
<dbReference type="CDD" id="cd01129">
    <property type="entry name" value="PulE-GspE-like"/>
    <property type="match status" value="1"/>
</dbReference>
<dbReference type="Pfam" id="PF05157">
    <property type="entry name" value="MshEN"/>
    <property type="match status" value="1"/>
</dbReference>
<keyword evidence="1" id="KW-0547">Nucleotide-binding</keyword>
<name>A0A1W1CT06_9ZZZZ</name>
<protein>
    <submittedName>
        <fullName evidence="4">Type IV fimbrial assembly, ATPase PilB</fullName>
    </submittedName>
</protein>
<dbReference type="InterPro" id="IPR007831">
    <property type="entry name" value="T2SS_GspE_N"/>
</dbReference>
<evidence type="ECO:0000256" key="2">
    <source>
        <dbReference type="ARBA" id="ARBA00022840"/>
    </source>
</evidence>
<accession>A0A1W1CT06</accession>
<dbReference type="InterPro" id="IPR027417">
    <property type="entry name" value="P-loop_NTPase"/>
</dbReference>
<dbReference type="InterPro" id="IPR003593">
    <property type="entry name" value="AAA+_ATPase"/>
</dbReference>
<dbReference type="GO" id="GO:0016887">
    <property type="term" value="F:ATP hydrolysis activity"/>
    <property type="evidence" value="ECO:0007669"/>
    <property type="project" value="TreeGrafter"/>
</dbReference>
<dbReference type="EMBL" id="FPHK01000127">
    <property type="protein sequence ID" value="SFV68899.1"/>
    <property type="molecule type" value="Genomic_DNA"/>
</dbReference>
<dbReference type="GO" id="GO:0005524">
    <property type="term" value="F:ATP binding"/>
    <property type="evidence" value="ECO:0007669"/>
    <property type="project" value="UniProtKB-KW"/>
</dbReference>
<dbReference type="SMART" id="SM00382">
    <property type="entry name" value="AAA"/>
    <property type="match status" value="1"/>
</dbReference>
<dbReference type="Pfam" id="PF00437">
    <property type="entry name" value="T2SSE"/>
    <property type="match status" value="1"/>
</dbReference>
<dbReference type="Gene3D" id="3.40.50.300">
    <property type="entry name" value="P-loop containing nucleotide triphosphate hydrolases"/>
    <property type="match status" value="1"/>
</dbReference>